<reference evidence="3 4" key="1">
    <citation type="journal article" date="2018" name="Genome Biol. Evol.">
        <title>Multiple Roots of Fruiting Body Formation in Amoebozoa.</title>
        <authorList>
            <person name="Hillmann F."/>
            <person name="Forbes G."/>
            <person name="Novohradska S."/>
            <person name="Ferling I."/>
            <person name="Riege K."/>
            <person name="Groth M."/>
            <person name="Westermann M."/>
            <person name="Marz M."/>
            <person name="Spaller T."/>
            <person name="Winckler T."/>
            <person name="Schaap P."/>
            <person name="Glockner G."/>
        </authorList>
    </citation>
    <scope>NUCLEOTIDE SEQUENCE [LARGE SCALE GENOMIC DNA]</scope>
    <source>
        <strain evidence="3 4">Jena</strain>
    </source>
</reference>
<feature type="transmembrane region" description="Helical" evidence="1">
    <location>
        <begin position="331"/>
        <end position="352"/>
    </location>
</feature>
<comment type="caution">
    <text evidence="3">The sequence shown here is derived from an EMBL/GenBank/DDBJ whole genome shotgun (WGS) entry which is preliminary data.</text>
</comment>
<name>A0A2P6NYL1_9EUKA</name>
<feature type="transmembrane region" description="Helical" evidence="1">
    <location>
        <begin position="142"/>
        <end position="159"/>
    </location>
</feature>
<dbReference type="InterPro" id="IPR012429">
    <property type="entry name" value="HGSNAT_cat"/>
</dbReference>
<sequence>MQQRRIPSDELRRSTELLTDTSGYASITDDEKDPLIISSNGTSRRKSLIKTDAPPPPIPKKSERVVSLDAVRGLTIFVMNLVNNAEGSYEILEHAAWNGLTLADFVMPFFLFMVGCSIVFSHHRLKKRSTRRDILQKSFVRFLKLFALSYTISFLWMLPQIDLYSLRLPGVLQRIAMGYLVTVIIELFVPTFDMEDEGLGVNGYAPPEKGPMAAFWYRLAHGPFRMDDWLQHQGSLAKLARRFPSKEEITSSSLILVTYSLQWMCGLIILFLYLTLVFGVDVPGCGRGSLTADCNAFSHIDMTIIRDHHMYQGATCKVMEPPCQEFDPEGILSTIASVVSVIIGMYYGYVLVNMNRPRAILNHWLAPSIIFLSLGLIIHFFGGFPLNKNMYSPSFLFLMAGAAGIVLSLFYIVVDVYQIQKPFMPLIWLGSNSIILYFMDQITPRLISWFCYNGGDNNLFDLSQKLIYRIMGDK</sequence>
<evidence type="ECO:0000259" key="2">
    <source>
        <dbReference type="Pfam" id="PF07786"/>
    </source>
</evidence>
<evidence type="ECO:0000313" key="3">
    <source>
        <dbReference type="EMBL" id="PRP89041.1"/>
    </source>
</evidence>
<feature type="transmembrane region" description="Helical" evidence="1">
    <location>
        <begin position="394"/>
        <end position="414"/>
    </location>
</feature>
<dbReference type="Pfam" id="PF07786">
    <property type="entry name" value="HGSNAT_cat"/>
    <property type="match status" value="1"/>
</dbReference>
<evidence type="ECO:0000256" key="1">
    <source>
        <dbReference type="SAM" id="Phobius"/>
    </source>
</evidence>
<protein>
    <recommendedName>
        <fullName evidence="2">Heparan-alpha-glucosaminide N-acetyltransferase catalytic domain-containing protein</fullName>
    </recommendedName>
</protein>
<proteinExistence type="predicted"/>
<feature type="transmembrane region" description="Helical" evidence="1">
    <location>
        <begin position="254"/>
        <end position="274"/>
    </location>
</feature>
<dbReference type="STRING" id="1890364.A0A2P6NYL1"/>
<keyword evidence="4" id="KW-1185">Reference proteome</keyword>
<dbReference type="InParanoid" id="A0A2P6NYL1"/>
<feature type="transmembrane region" description="Helical" evidence="1">
    <location>
        <begin position="364"/>
        <end position="382"/>
    </location>
</feature>
<dbReference type="FunCoup" id="A0A2P6NYL1">
    <property type="interactions" value="37"/>
</dbReference>
<dbReference type="EMBL" id="MDYQ01000006">
    <property type="protein sequence ID" value="PRP89041.1"/>
    <property type="molecule type" value="Genomic_DNA"/>
</dbReference>
<dbReference type="OrthoDB" id="2149840at2759"/>
<dbReference type="PANTHER" id="PTHR31061">
    <property type="entry name" value="LD22376P"/>
    <property type="match status" value="1"/>
</dbReference>
<evidence type="ECO:0000313" key="4">
    <source>
        <dbReference type="Proteomes" id="UP000241769"/>
    </source>
</evidence>
<feature type="domain" description="Heparan-alpha-glucosaminide N-acetyltransferase catalytic" evidence="2">
    <location>
        <begin position="64"/>
        <end position="185"/>
    </location>
</feature>
<dbReference type="Proteomes" id="UP000241769">
    <property type="component" value="Unassembled WGS sequence"/>
</dbReference>
<organism evidence="3 4">
    <name type="scientific">Planoprotostelium fungivorum</name>
    <dbReference type="NCBI Taxonomy" id="1890364"/>
    <lineage>
        <taxon>Eukaryota</taxon>
        <taxon>Amoebozoa</taxon>
        <taxon>Evosea</taxon>
        <taxon>Variosea</taxon>
        <taxon>Cavosteliida</taxon>
        <taxon>Cavosteliaceae</taxon>
        <taxon>Planoprotostelium</taxon>
    </lineage>
</organism>
<dbReference type="PANTHER" id="PTHR31061:SF24">
    <property type="entry name" value="LD22376P"/>
    <property type="match status" value="1"/>
</dbReference>
<dbReference type="AlphaFoldDB" id="A0A2P6NYL1"/>
<gene>
    <name evidence="3" type="ORF">PROFUN_02319</name>
</gene>
<keyword evidence="1" id="KW-0812">Transmembrane</keyword>
<feature type="transmembrane region" description="Helical" evidence="1">
    <location>
        <begin position="171"/>
        <end position="189"/>
    </location>
</feature>
<accession>A0A2P6NYL1</accession>
<keyword evidence="1" id="KW-1133">Transmembrane helix</keyword>
<keyword evidence="1" id="KW-0472">Membrane</keyword>
<feature type="transmembrane region" description="Helical" evidence="1">
    <location>
        <begin position="102"/>
        <end position="121"/>
    </location>
</feature>